<dbReference type="RefSeq" id="WP_307224627.1">
    <property type="nucleotide sequence ID" value="NZ_CP116940.1"/>
</dbReference>
<sequence>MKKILLFLFLVLFYVPTSAHAEIRQTESGNVVARESAFTYMQAPEPLSDAASAGTNKPSSVKPENIFSVYVKTTRFYNRSKTHYRLLRELSLTSHTESVDLLFDKDQLPKIEYTKDGSTKTLPLKKVTYTNSYFMSFKVTPDLLTPLYDADKVEVVFPEIVNGSNVGYTKDKKGNKKPHYQKKDLKKDSILTEQRYELPKNLIAEWQLVLSSDLTPGTVEDTLQ</sequence>
<evidence type="ECO:0000256" key="1">
    <source>
        <dbReference type="SAM" id="SignalP"/>
    </source>
</evidence>
<organism evidence="2 3">
    <name type="scientific">Pectinatus haikarae</name>
    <dbReference type="NCBI Taxonomy" id="349096"/>
    <lineage>
        <taxon>Bacteria</taxon>
        <taxon>Bacillati</taxon>
        <taxon>Bacillota</taxon>
        <taxon>Negativicutes</taxon>
        <taxon>Selenomonadales</taxon>
        <taxon>Selenomonadaceae</taxon>
        <taxon>Pectinatus</taxon>
    </lineage>
</organism>
<protein>
    <submittedName>
        <fullName evidence="2">Uncharacterized protein</fullName>
    </submittedName>
</protein>
<keyword evidence="1" id="KW-0732">Signal</keyword>
<feature type="chain" id="PRO_5046234790" evidence="1">
    <location>
        <begin position="22"/>
        <end position="224"/>
    </location>
</feature>
<evidence type="ECO:0000313" key="2">
    <source>
        <dbReference type="EMBL" id="MDQ0204346.1"/>
    </source>
</evidence>
<keyword evidence="3" id="KW-1185">Reference proteome</keyword>
<comment type="caution">
    <text evidence="2">The sequence shown here is derived from an EMBL/GenBank/DDBJ whole genome shotgun (WGS) entry which is preliminary data.</text>
</comment>
<reference evidence="2 3" key="1">
    <citation type="submission" date="2023-07" db="EMBL/GenBank/DDBJ databases">
        <title>Genomic Encyclopedia of Type Strains, Phase IV (KMG-IV): sequencing the most valuable type-strain genomes for metagenomic binning, comparative biology and taxonomic classification.</title>
        <authorList>
            <person name="Goeker M."/>
        </authorList>
    </citation>
    <scope>NUCLEOTIDE SEQUENCE [LARGE SCALE GENOMIC DNA]</scope>
    <source>
        <strain evidence="2 3">DSM 16980</strain>
    </source>
</reference>
<dbReference type="EMBL" id="JAUSUE010000015">
    <property type="protein sequence ID" value="MDQ0204346.1"/>
    <property type="molecule type" value="Genomic_DNA"/>
</dbReference>
<feature type="signal peptide" evidence="1">
    <location>
        <begin position="1"/>
        <end position="21"/>
    </location>
</feature>
<gene>
    <name evidence="2" type="ORF">J2S01_002074</name>
</gene>
<accession>A0ABT9Y9Y7</accession>
<dbReference type="Proteomes" id="UP001239167">
    <property type="component" value="Unassembled WGS sequence"/>
</dbReference>
<proteinExistence type="predicted"/>
<name>A0ABT9Y9Y7_9FIRM</name>
<evidence type="ECO:0000313" key="3">
    <source>
        <dbReference type="Proteomes" id="UP001239167"/>
    </source>
</evidence>